<keyword evidence="2" id="KW-0926">Vacuole</keyword>
<dbReference type="InterPro" id="IPR000727">
    <property type="entry name" value="T_SNARE_dom"/>
</dbReference>
<dbReference type="OrthoDB" id="428895at2759"/>
<evidence type="ECO:0000256" key="1">
    <source>
        <dbReference type="ARBA" id="ARBA00004116"/>
    </source>
</evidence>
<dbReference type="CDD" id="cd15858">
    <property type="entry name" value="SNARE_VAM7"/>
    <property type="match status" value="1"/>
</dbReference>
<dbReference type="Gene3D" id="1.20.5.110">
    <property type="match status" value="1"/>
</dbReference>
<dbReference type="Gene3D" id="3.30.1520.10">
    <property type="entry name" value="Phox-like domain"/>
    <property type="match status" value="1"/>
</dbReference>
<dbReference type="AlphaFoldDB" id="A0A9W8A9P0"/>
<feature type="domain" description="PX" evidence="8">
    <location>
        <begin position="1"/>
        <end position="148"/>
    </location>
</feature>
<name>A0A9W8A9P0_9FUNG</name>
<comment type="caution">
    <text evidence="9">The sequence shown here is derived from an EMBL/GenBank/DDBJ whole genome shotgun (WGS) entry which is preliminary data.</text>
</comment>
<dbReference type="Proteomes" id="UP001150538">
    <property type="component" value="Unassembled WGS sequence"/>
</dbReference>
<dbReference type="SUPFAM" id="SSF58038">
    <property type="entry name" value="SNARE fusion complex"/>
    <property type="match status" value="1"/>
</dbReference>
<comment type="subcellular location">
    <subcellularLocation>
        <location evidence="1">Vacuole</location>
    </subcellularLocation>
</comment>
<feature type="region of interest" description="Disordered" evidence="6">
    <location>
        <begin position="330"/>
        <end position="384"/>
    </location>
</feature>
<dbReference type="GO" id="GO:0097576">
    <property type="term" value="P:vacuole fusion"/>
    <property type="evidence" value="ECO:0007669"/>
    <property type="project" value="UniProtKB-ARBA"/>
</dbReference>
<dbReference type="PROSITE" id="PS50195">
    <property type="entry name" value="PX"/>
    <property type="match status" value="1"/>
</dbReference>
<dbReference type="GO" id="GO:0016192">
    <property type="term" value="P:vesicle-mediated transport"/>
    <property type="evidence" value="ECO:0007669"/>
    <property type="project" value="UniProtKB-ARBA"/>
</dbReference>
<organism evidence="9 10">
    <name type="scientific">Mycoemilia scoparia</name>
    <dbReference type="NCBI Taxonomy" id="417184"/>
    <lineage>
        <taxon>Eukaryota</taxon>
        <taxon>Fungi</taxon>
        <taxon>Fungi incertae sedis</taxon>
        <taxon>Zoopagomycota</taxon>
        <taxon>Kickxellomycotina</taxon>
        <taxon>Kickxellomycetes</taxon>
        <taxon>Kickxellales</taxon>
        <taxon>Kickxellaceae</taxon>
        <taxon>Mycoemilia</taxon>
    </lineage>
</organism>
<dbReference type="SMART" id="SM00312">
    <property type="entry name" value="PX"/>
    <property type="match status" value="1"/>
</dbReference>
<gene>
    <name evidence="9" type="ORF">H4219_001328</name>
</gene>
<dbReference type="Pfam" id="PF00787">
    <property type="entry name" value="PX"/>
    <property type="match status" value="1"/>
</dbReference>
<reference evidence="9" key="1">
    <citation type="submission" date="2022-07" db="EMBL/GenBank/DDBJ databases">
        <title>Phylogenomic reconstructions and comparative analyses of Kickxellomycotina fungi.</title>
        <authorList>
            <person name="Reynolds N.K."/>
            <person name="Stajich J.E."/>
            <person name="Barry K."/>
            <person name="Grigoriev I.V."/>
            <person name="Crous P."/>
            <person name="Smith M.E."/>
        </authorList>
    </citation>
    <scope>NUCLEOTIDE SEQUENCE</scope>
    <source>
        <strain evidence="9">NBRC 100468</strain>
    </source>
</reference>
<dbReference type="GO" id="GO:0035091">
    <property type="term" value="F:phosphatidylinositol binding"/>
    <property type="evidence" value="ECO:0007669"/>
    <property type="project" value="InterPro"/>
</dbReference>
<evidence type="ECO:0000313" key="10">
    <source>
        <dbReference type="Proteomes" id="UP001150538"/>
    </source>
</evidence>
<keyword evidence="3 5" id="KW-0175">Coiled coil</keyword>
<evidence type="ECO:0000313" key="9">
    <source>
        <dbReference type="EMBL" id="KAJ1920353.1"/>
    </source>
</evidence>
<dbReference type="GO" id="GO:0000329">
    <property type="term" value="C:fungal-type vacuole membrane"/>
    <property type="evidence" value="ECO:0007669"/>
    <property type="project" value="UniProtKB-ARBA"/>
</dbReference>
<sequence>MRPEEIRQIRIPVVRISSQPGHFIEYAVQVQGPVRSWTVWHRYSEFSALHSDFGKQFPGQQIPFKLPPKAVGGWLNKLNPFSSHHGTGSEGSEKKGYMEPIAASKISDEIEHRRHDLEQYLRSIYYHENNQWRNTKVWKDFLTPPGNTLITWAGGNSNAFGDEGNGKRPETFATPQSWLEDYRDADKLTRDIRELLWRRESALSRNEVSTSHQCTLQAKRLLNSLEEAIGELGASLKVLTDDKSSSPALSKGESLRRQDKLRAISEEKVKLSKLIIGDSGEPISSSRLGQFSEVKANSANKNELLKNDRTGFNANNSGAKQPSRIIASASFGSTDSGRSNSPMSHNFNSDSGSTTKGKSGWRSKRIFGNSNRSPSPPQETDMTRTMDNQEVLQLQTTMMDTQDKHVASLSHTLQRQREIGLSIGQELEMHNQLLDELSEDIDRTGNKLNAAKRQINRIK</sequence>
<feature type="compositionally biased region" description="Polar residues" evidence="6">
    <location>
        <begin position="368"/>
        <end position="384"/>
    </location>
</feature>
<proteinExistence type="predicted"/>
<accession>A0A9W8A9P0</accession>
<feature type="compositionally biased region" description="Polar residues" evidence="6">
    <location>
        <begin position="310"/>
        <end position="320"/>
    </location>
</feature>
<feature type="compositionally biased region" description="Polar residues" evidence="6">
    <location>
        <begin position="330"/>
        <end position="350"/>
    </location>
</feature>
<dbReference type="GO" id="GO:0007034">
    <property type="term" value="P:vacuolar transport"/>
    <property type="evidence" value="ECO:0007669"/>
    <property type="project" value="UniProtKB-ARBA"/>
</dbReference>
<dbReference type="EMBL" id="JANBPU010000014">
    <property type="protein sequence ID" value="KAJ1920353.1"/>
    <property type="molecule type" value="Genomic_DNA"/>
</dbReference>
<protein>
    <submittedName>
        <fullName evidence="9">Uncharacterized protein</fullName>
    </submittedName>
</protein>
<comment type="function">
    <text evidence="4">Essential for proper morphogenesis of the vacuole. May exist as structural reinforcement on the surface of the vacuolar membrane and be required for maintenance against rupture by osmotic pressure.</text>
</comment>
<feature type="coiled-coil region" evidence="5">
    <location>
        <begin position="427"/>
        <end position="454"/>
    </location>
</feature>
<evidence type="ECO:0000256" key="5">
    <source>
        <dbReference type="SAM" id="Coils"/>
    </source>
</evidence>
<dbReference type="FunFam" id="1.20.5.110:FF:000058">
    <property type="entry name" value="VAM7p Vacuolar SNARE protein"/>
    <property type="match status" value="1"/>
</dbReference>
<dbReference type="InterPro" id="IPR036871">
    <property type="entry name" value="PX_dom_sf"/>
</dbReference>
<evidence type="ECO:0000259" key="7">
    <source>
        <dbReference type="PROSITE" id="PS50192"/>
    </source>
</evidence>
<evidence type="ECO:0000259" key="8">
    <source>
        <dbReference type="PROSITE" id="PS50195"/>
    </source>
</evidence>
<dbReference type="InterPro" id="IPR001683">
    <property type="entry name" value="PX_dom"/>
</dbReference>
<dbReference type="SMART" id="SM00397">
    <property type="entry name" value="t_SNARE"/>
    <property type="match status" value="1"/>
</dbReference>
<keyword evidence="10" id="KW-1185">Reference proteome</keyword>
<evidence type="ECO:0000256" key="6">
    <source>
        <dbReference type="SAM" id="MobiDB-lite"/>
    </source>
</evidence>
<evidence type="ECO:0000256" key="3">
    <source>
        <dbReference type="ARBA" id="ARBA00023054"/>
    </source>
</evidence>
<feature type="domain" description="T-SNARE coiled-coil homology" evidence="7">
    <location>
        <begin position="396"/>
        <end position="458"/>
    </location>
</feature>
<evidence type="ECO:0000256" key="2">
    <source>
        <dbReference type="ARBA" id="ARBA00022554"/>
    </source>
</evidence>
<evidence type="ECO:0000256" key="4">
    <source>
        <dbReference type="ARBA" id="ARBA00054927"/>
    </source>
</evidence>
<feature type="region of interest" description="Disordered" evidence="6">
    <location>
        <begin position="305"/>
        <end position="324"/>
    </location>
</feature>
<dbReference type="PROSITE" id="PS50192">
    <property type="entry name" value="T_SNARE"/>
    <property type="match status" value="1"/>
</dbReference>
<dbReference type="SUPFAM" id="SSF64268">
    <property type="entry name" value="PX domain"/>
    <property type="match status" value="1"/>
</dbReference>